<comment type="similarity">
    <text evidence="2">Belongs to the ferredoxin--NADP reductase type 1 family.</text>
</comment>
<dbReference type="Gene3D" id="3.40.50.720">
    <property type="entry name" value="NAD(P)-binding Rossmann-like Domain"/>
    <property type="match status" value="1"/>
</dbReference>
<proteinExistence type="inferred from homology"/>
<gene>
    <name evidence="13" type="ordered locus">Sked_01330</name>
</gene>
<feature type="binding site" evidence="9">
    <location>
        <position position="106"/>
    </location>
    <ligand>
        <name>FAD</name>
        <dbReference type="ChEBI" id="CHEBI:57692"/>
    </ligand>
</feature>
<keyword evidence="7" id="KW-0560">Oxidoreductase</keyword>
<feature type="region of interest" description="Disordered" evidence="11">
    <location>
        <begin position="1"/>
        <end position="28"/>
    </location>
</feature>
<dbReference type="PANTHER" id="PTHR48467:SF1">
    <property type="entry name" value="GLUTAMATE SYNTHASE 1 [NADH], CHLOROPLASTIC-LIKE"/>
    <property type="match status" value="1"/>
</dbReference>
<evidence type="ECO:0000256" key="3">
    <source>
        <dbReference type="ARBA" id="ARBA00013223"/>
    </source>
</evidence>
<feature type="binding site" evidence="9">
    <location>
        <position position="41"/>
    </location>
    <ligand>
        <name>FAD</name>
        <dbReference type="ChEBI" id="CHEBI:57692"/>
    </ligand>
</feature>
<feature type="binding site" evidence="9">
    <location>
        <position position="70"/>
    </location>
    <ligand>
        <name>FAD</name>
        <dbReference type="ChEBI" id="CHEBI:57692"/>
    </ligand>
</feature>
<dbReference type="GO" id="GO:0004324">
    <property type="term" value="F:ferredoxin-NADP+ reductase activity"/>
    <property type="evidence" value="ECO:0007669"/>
    <property type="project" value="UniProtKB-EC"/>
</dbReference>
<dbReference type="Pfam" id="PF07992">
    <property type="entry name" value="Pyr_redox_2"/>
    <property type="match status" value="1"/>
</dbReference>
<dbReference type="KEGG" id="ske:Sked_01330"/>
<protein>
    <recommendedName>
        <fullName evidence="3">ferredoxin--NADP(+) reductase</fullName>
        <ecNumber evidence="3">1.18.1.2</ecNumber>
    </recommendedName>
</protein>
<feature type="domain" description="FAD/NAD(P)-binding" evidence="12">
    <location>
        <begin position="32"/>
        <end position="188"/>
    </location>
</feature>
<dbReference type="InterPro" id="IPR036188">
    <property type="entry name" value="FAD/NAD-bd_sf"/>
</dbReference>
<feature type="binding site" evidence="10">
    <location>
        <begin position="220"/>
        <end position="221"/>
    </location>
    <ligand>
        <name>NADP(+)</name>
        <dbReference type="ChEBI" id="CHEBI:58349"/>
    </ligand>
</feature>
<feature type="binding site" evidence="10">
    <location>
        <position position="232"/>
    </location>
    <ligand>
        <name>NADP(+)</name>
        <dbReference type="ChEBI" id="CHEBI:58349"/>
    </ligand>
</feature>
<keyword evidence="5 9" id="KW-0274">FAD</keyword>
<evidence type="ECO:0000256" key="2">
    <source>
        <dbReference type="ARBA" id="ARBA00008312"/>
    </source>
</evidence>
<dbReference type="eggNOG" id="COG0493">
    <property type="taxonomic scope" value="Bacteria"/>
</dbReference>
<dbReference type="STRING" id="446469.Sked_01330"/>
<evidence type="ECO:0000313" key="13">
    <source>
        <dbReference type="EMBL" id="ACZ20105.1"/>
    </source>
</evidence>
<organism evidence="13 14">
    <name type="scientific">Sanguibacter keddieii (strain ATCC 51767 / DSM 10542 / NCFB 3025 / ST-74)</name>
    <dbReference type="NCBI Taxonomy" id="446469"/>
    <lineage>
        <taxon>Bacteria</taxon>
        <taxon>Bacillati</taxon>
        <taxon>Actinomycetota</taxon>
        <taxon>Actinomycetes</taxon>
        <taxon>Micrococcales</taxon>
        <taxon>Sanguibacteraceae</taxon>
        <taxon>Sanguibacter</taxon>
    </lineage>
</organism>
<dbReference type="SUPFAM" id="SSF51971">
    <property type="entry name" value="Nucleotide-binding domain"/>
    <property type="match status" value="1"/>
</dbReference>
<dbReference type="Proteomes" id="UP000000322">
    <property type="component" value="Chromosome"/>
</dbReference>
<evidence type="ECO:0000259" key="12">
    <source>
        <dbReference type="Pfam" id="PF07992"/>
    </source>
</evidence>
<evidence type="ECO:0000256" key="10">
    <source>
        <dbReference type="PIRSR" id="PIRSR000362-2"/>
    </source>
</evidence>
<dbReference type="PANTHER" id="PTHR48467">
    <property type="entry name" value="GLUTAMATE SYNTHASE 1 [NADH], CHLOROPLASTIC-LIKE"/>
    <property type="match status" value="1"/>
</dbReference>
<feature type="compositionally biased region" description="Pro residues" evidence="11">
    <location>
        <begin position="1"/>
        <end position="24"/>
    </location>
</feature>
<dbReference type="Gene3D" id="3.50.50.60">
    <property type="entry name" value="FAD/NAD(P)-binding domain"/>
    <property type="match status" value="1"/>
</dbReference>
<dbReference type="PRINTS" id="PR00419">
    <property type="entry name" value="ADXRDTASE"/>
</dbReference>
<comment type="cofactor">
    <cofactor evidence="1 9">
        <name>FAD</name>
        <dbReference type="ChEBI" id="CHEBI:57692"/>
    </cofactor>
</comment>
<evidence type="ECO:0000256" key="4">
    <source>
        <dbReference type="ARBA" id="ARBA00022630"/>
    </source>
</evidence>
<feature type="compositionally biased region" description="Polar residues" evidence="11">
    <location>
        <begin position="479"/>
        <end position="491"/>
    </location>
</feature>
<dbReference type="InterPro" id="IPR021163">
    <property type="entry name" value="Ferredox_Rdtase_adrenod"/>
</dbReference>
<evidence type="ECO:0000256" key="1">
    <source>
        <dbReference type="ARBA" id="ARBA00001974"/>
    </source>
</evidence>
<feature type="binding site" evidence="9">
    <location>
        <begin position="391"/>
        <end position="393"/>
    </location>
    <ligand>
        <name>FAD</name>
        <dbReference type="ChEBI" id="CHEBI:57692"/>
    </ligand>
</feature>
<reference evidence="13 14" key="1">
    <citation type="journal article" date="2009" name="Stand. Genomic Sci.">
        <title>Complete genome sequence of Sanguibacter keddieii type strain (ST-74).</title>
        <authorList>
            <person name="Ivanova N."/>
            <person name="Sikorski J."/>
            <person name="Sims D."/>
            <person name="Brettin T."/>
            <person name="Detter J.C."/>
            <person name="Han C."/>
            <person name="Lapidus A."/>
            <person name="Copeland A."/>
            <person name="Glavina Del Rio T."/>
            <person name="Nolan M."/>
            <person name="Chen F."/>
            <person name="Lucas S."/>
            <person name="Tice H."/>
            <person name="Cheng J.F."/>
            <person name="Bruce D."/>
            <person name="Goodwin L."/>
            <person name="Pitluck S."/>
            <person name="Pati A."/>
            <person name="Mavromatis K."/>
            <person name="Chen A."/>
            <person name="Palaniappan K."/>
            <person name="D'haeseleer P."/>
            <person name="Chain P."/>
            <person name="Bristow J."/>
            <person name="Eisen J.A."/>
            <person name="Markowitz V."/>
            <person name="Hugenholtz P."/>
            <person name="Goker M."/>
            <person name="Pukall R."/>
            <person name="Klenk H.P."/>
            <person name="Kyrpides N.C."/>
        </authorList>
    </citation>
    <scope>NUCLEOTIDE SEQUENCE [LARGE SCALE GENOMIC DNA]</scope>
    <source>
        <strain evidence="14">ATCC 51767 / DSM 10542 / NCFB 3025 / ST-74</strain>
    </source>
</reference>
<dbReference type="AlphaFoldDB" id="D1BIR3"/>
<feature type="binding site" evidence="9">
    <location>
        <position position="62"/>
    </location>
    <ligand>
        <name>FAD</name>
        <dbReference type="ChEBI" id="CHEBI:57692"/>
    </ligand>
</feature>
<feature type="binding site" evidence="9">
    <location>
        <position position="384"/>
    </location>
    <ligand>
        <name>FAD</name>
        <dbReference type="ChEBI" id="CHEBI:57692"/>
    </ligand>
</feature>
<name>D1BIR3_SANKS</name>
<dbReference type="EMBL" id="CP001819">
    <property type="protein sequence ID" value="ACZ20105.1"/>
    <property type="molecule type" value="Genomic_DNA"/>
</dbReference>
<dbReference type="HOGENOM" id="CLU_024722_4_0_11"/>
<evidence type="ECO:0000256" key="8">
    <source>
        <dbReference type="ARBA" id="ARBA00047776"/>
    </source>
</evidence>
<feature type="binding site" evidence="10">
    <location>
        <position position="391"/>
    </location>
    <ligand>
        <name>NADP(+)</name>
        <dbReference type="ChEBI" id="CHEBI:58349"/>
    </ligand>
</feature>
<dbReference type="EC" id="1.18.1.2" evidence="3"/>
<evidence type="ECO:0000256" key="6">
    <source>
        <dbReference type="ARBA" id="ARBA00022857"/>
    </source>
</evidence>
<evidence type="ECO:0000256" key="7">
    <source>
        <dbReference type="ARBA" id="ARBA00023002"/>
    </source>
</evidence>
<dbReference type="PIRSF" id="PIRSF000362">
    <property type="entry name" value="FNR"/>
    <property type="match status" value="1"/>
</dbReference>
<keyword evidence="6 10" id="KW-0521">NADP</keyword>
<evidence type="ECO:0000256" key="9">
    <source>
        <dbReference type="PIRSR" id="PIRSR000362-1"/>
    </source>
</evidence>
<evidence type="ECO:0000256" key="5">
    <source>
        <dbReference type="ARBA" id="ARBA00022827"/>
    </source>
</evidence>
<feature type="region of interest" description="Disordered" evidence="11">
    <location>
        <begin position="472"/>
        <end position="491"/>
    </location>
</feature>
<dbReference type="InterPro" id="IPR055275">
    <property type="entry name" value="Ferredox_Rdtase"/>
</dbReference>
<evidence type="ECO:0000256" key="11">
    <source>
        <dbReference type="SAM" id="MobiDB-lite"/>
    </source>
</evidence>
<evidence type="ECO:0000313" key="14">
    <source>
        <dbReference type="Proteomes" id="UP000000322"/>
    </source>
</evidence>
<dbReference type="InterPro" id="IPR023753">
    <property type="entry name" value="FAD/NAD-binding_dom"/>
</dbReference>
<comment type="catalytic activity">
    <reaction evidence="8">
        <text>2 reduced [2Fe-2S]-[ferredoxin] + NADP(+) + H(+) = 2 oxidized [2Fe-2S]-[ferredoxin] + NADPH</text>
        <dbReference type="Rhea" id="RHEA:20125"/>
        <dbReference type="Rhea" id="RHEA-COMP:10000"/>
        <dbReference type="Rhea" id="RHEA-COMP:10001"/>
        <dbReference type="ChEBI" id="CHEBI:15378"/>
        <dbReference type="ChEBI" id="CHEBI:33737"/>
        <dbReference type="ChEBI" id="CHEBI:33738"/>
        <dbReference type="ChEBI" id="CHEBI:57783"/>
        <dbReference type="ChEBI" id="CHEBI:58349"/>
        <dbReference type="EC" id="1.18.1.2"/>
    </reaction>
</comment>
<keyword evidence="14" id="KW-1185">Reference proteome</keyword>
<dbReference type="RefSeq" id="WP_012865174.1">
    <property type="nucleotide sequence ID" value="NC_013521.1"/>
</dbReference>
<accession>D1BIR3</accession>
<keyword evidence="4" id="KW-0285">Flavoprotein</keyword>
<sequence>MPVAAPPVPQSRPRPTSQPQPQPQTPQGRRLHVAVVGAGPAGIYAADILRTQAPGTAVDLFERLPAPFGLVRYGVAPDHPRIKKIVDALHAVLDQPGVRLFAGVEIGADLTVDELAARYDAVVVATGASTDAALDVPGVDLPGSFGAADFVSWYDGHPDAPAGWPLDARDVAVVGAGNVALDITRMLVKDPEALATTDVHDEVWSALRANQVQTVHLFARRGPAETRFSAKELREFGDLAGVEVVVDPADVVLDDHARRVAAQSAQRRLTAETFAEWSARPPATPPAARRLHVHFYEAPAEILGTTAVTGIRTERTVPDGFGHVSGSGTFQTYPVQAVYRAVGYRSAPVPGLPFDPVRAVVPSRAGRVLDADGAAVPGRYVTGWARRGPVGLIGSTKSDAAETVASVLADCAASTRCTHPGPTAVEDLLRDRGITPVGWSGWLHVDAAERALGEPQGRDRVKISRWTDLVEAASGGRTGQPTVAPKSSPSR</sequence>